<reference evidence="3" key="1">
    <citation type="submission" date="2015-09" db="EMBL/GenBank/DDBJ databases">
        <title>Complete genome of Arthrobacter alpinus strain R3.8.</title>
        <authorList>
            <person name="See-Too W.S."/>
            <person name="Chan K.G."/>
        </authorList>
    </citation>
    <scope>NUCLEOTIDE SEQUENCE [LARGE SCALE GENOMIC DNA]</scope>
    <source>
        <strain evidence="3">R3.8</strain>
    </source>
</reference>
<organism evidence="2 3">
    <name type="scientific">Arthrobacter alpinus</name>
    <dbReference type="NCBI Taxonomy" id="656366"/>
    <lineage>
        <taxon>Bacteria</taxon>
        <taxon>Bacillati</taxon>
        <taxon>Actinomycetota</taxon>
        <taxon>Actinomycetes</taxon>
        <taxon>Micrococcales</taxon>
        <taxon>Micrococcaceae</taxon>
        <taxon>Arthrobacter</taxon>
    </lineage>
</organism>
<feature type="transmembrane region" description="Helical" evidence="1">
    <location>
        <begin position="199"/>
        <end position="221"/>
    </location>
</feature>
<keyword evidence="1" id="KW-0812">Transmembrane</keyword>
<accession>A0A0M4QXG1</accession>
<feature type="transmembrane region" description="Helical" evidence="1">
    <location>
        <begin position="166"/>
        <end position="192"/>
    </location>
</feature>
<dbReference type="KEGG" id="aaq:AOC05_12010"/>
<dbReference type="Proteomes" id="UP000062833">
    <property type="component" value="Chromosome"/>
</dbReference>
<keyword evidence="3" id="KW-1185">Reference proteome</keyword>
<dbReference type="EMBL" id="CP012677">
    <property type="protein sequence ID" value="ALE92848.1"/>
    <property type="molecule type" value="Genomic_DNA"/>
</dbReference>
<gene>
    <name evidence="2" type="ORF">AOC05_12010</name>
</gene>
<feature type="transmembrane region" description="Helical" evidence="1">
    <location>
        <begin position="249"/>
        <end position="270"/>
    </location>
</feature>
<keyword evidence="1" id="KW-1133">Transmembrane helix</keyword>
<dbReference type="AlphaFoldDB" id="A0A0M4QXG1"/>
<keyword evidence="1" id="KW-0472">Membrane</keyword>
<protein>
    <recommendedName>
        <fullName evidence="4">Integral membrane protein</fullName>
    </recommendedName>
</protein>
<evidence type="ECO:0008006" key="4">
    <source>
        <dbReference type="Google" id="ProtNLM"/>
    </source>
</evidence>
<proteinExistence type="predicted"/>
<sequence length="279" mass="28851">MHVRSAGSAVLVIVALLLAAVAGPSIWMQRNVVDEAGFVQLAGPLGANKEFQDGLANVVATQSAAQLALPPQLQNLAAELIATVARSLSSQHGYADAWAETLRRSHALTFAPTADQNIAGELNLDIAPLVGLVANNVSADVGVKLPVPSEVLISVDQPAVAKTLPLVSAVAGAGVWFMVFAVALFALAVVVARYKARTVVLAGLGLALVVLAWLLGSNWVAGRFVDISPANDVAAQFGSQLGELVKESWQWGIAAGFIVAGCLVVVGVLARMVRRTPTA</sequence>
<dbReference type="PATRIC" id="fig|656366.3.peg.2597"/>
<evidence type="ECO:0000256" key="1">
    <source>
        <dbReference type="SAM" id="Phobius"/>
    </source>
</evidence>
<name>A0A0M4QXG1_9MICC</name>
<evidence type="ECO:0000313" key="3">
    <source>
        <dbReference type="Proteomes" id="UP000062833"/>
    </source>
</evidence>
<evidence type="ECO:0000313" key="2">
    <source>
        <dbReference type="EMBL" id="ALE92848.1"/>
    </source>
</evidence>